<comment type="caution">
    <text evidence="7">The sequence shown here is derived from an EMBL/GenBank/DDBJ whole genome shotgun (WGS) entry which is preliminary data.</text>
</comment>
<dbReference type="SUPFAM" id="SSF82171">
    <property type="entry name" value="DPP6 N-terminal domain-like"/>
    <property type="match status" value="1"/>
</dbReference>
<keyword evidence="4" id="KW-0378">Hydrolase</keyword>
<dbReference type="OrthoDB" id="416344at2759"/>
<organism evidence="7 8">
    <name type="scientific">Coemansia guatemalensis</name>
    <dbReference type="NCBI Taxonomy" id="2761395"/>
    <lineage>
        <taxon>Eukaryota</taxon>
        <taxon>Fungi</taxon>
        <taxon>Fungi incertae sedis</taxon>
        <taxon>Zoopagomycota</taxon>
        <taxon>Kickxellomycotina</taxon>
        <taxon>Kickxellomycetes</taxon>
        <taxon>Kickxellales</taxon>
        <taxon>Kickxellaceae</taxon>
        <taxon>Coemansia</taxon>
    </lineage>
</organism>
<reference evidence="7" key="1">
    <citation type="submission" date="2022-07" db="EMBL/GenBank/DDBJ databases">
        <title>Phylogenomic reconstructions and comparative analyses of Kickxellomycotina fungi.</title>
        <authorList>
            <person name="Reynolds N.K."/>
            <person name="Stajich J.E."/>
            <person name="Barry K."/>
            <person name="Grigoriev I.V."/>
            <person name="Crous P."/>
            <person name="Smith M.E."/>
        </authorList>
    </citation>
    <scope>NUCLEOTIDE SEQUENCE</scope>
    <source>
        <strain evidence="7">NRRL 1565</strain>
    </source>
</reference>
<dbReference type="GO" id="GO:0004252">
    <property type="term" value="F:serine-type endopeptidase activity"/>
    <property type="evidence" value="ECO:0007669"/>
    <property type="project" value="TreeGrafter"/>
</dbReference>
<gene>
    <name evidence="7" type="primary">dpp5_5</name>
    <name evidence="7" type="ORF">H4R20_005716</name>
</gene>
<proteinExistence type="inferred from homology"/>
<evidence type="ECO:0000313" key="7">
    <source>
        <dbReference type="EMBL" id="KAJ2795904.1"/>
    </source>
</evidence>
<name>A0A9W8HV42_9FUNG</name>
<dbReference type="GO" id="GO:0006508">
    <property type="term" value="P:proteolysis"/>
    <property type="evidence" value="ECO:0007669"/>
    <property type="project" value="UniProtKB-KW"/>
</dbReference>
<keyword evidence="8" id="KW-1185">Reference proteome</keyword>
<dbReference type="Proteomes" id="UP001140094">
    <property type="component" value="Unassembled WGS sequence"/>
</dbReference>
<evidence type="ECO:0000256" key="3">
    <source>
        <dbReference type="ARBA" id="ARBA00022729"/>
    </source>
</evidence>
<dbReference type="AlphaFoldDB" id="A0A9W8HV42"/>
<keyword evidence="3" id="KW-0732">Signal</keyword>
<evidence type="ECO:0000259" key="6">
    <source>
        <dbReference type="Pfam" id="PF00326"/>
    </source>
</evidence>
<dbReference type="InterPro" id="IPR011042">
    <property type="entry name" value="6-blade_b-propeller_TolB-like"/>
</dbReference>
<evidence type="ECO:0000256" key="4">
    <source>
        <dbReference type="ARBA" id="ARBA00022801"/>
    </source>
</evidence>
<evidence type="ECO:0000256" key="5">
    <source>
        <dbReference type="ARBA" id="ARBA00032829"/>
    </source>
</evidence>
<dbReference type="SUPFAM" id="SSF53474">
    <property type="entry name" value="alpha/beta-Hydrolases"/>
    <property type="match status" value="1"/>
</dbReference>
<evidence type="ECO:0000256" key="1">
    <source>
        <dbReference type="ARBA" id="ARBA00010040"/>
    </source>
</evidence>
<dbReference type="EMBL" id="JANBUO010002051">
    <property type="protein sequence ID" value="KAJ2795904.1"/>
    <property type="molecule type" value="Genomic_DNA"/>
</dbReference>
<dbReference type="InterPro" id="IPR029058">
    <property type="entry name" value="AB_hydrolase_fold"/>
</dbReference>
<evidence type="ECO:0000256" key="2">
    <source>
        <dbReference type="ARBA" id="ARBA00022670"/>
    </source>
</evidence>
<dbReference type="Gene3D" id="2.120.10.30">
    <property type="entry name" value="TolB, C-terminal domain"/>
    <property type="match status" value="1"/>
</dbReference>
<dbReference type="Pfam" id="PF00326">
    <property type="entry name" value="Peptidase_S9"/>
    <property type="match status" value="1"/>
</dbReference>
<accession>A0A9W8HV42</accession>
<dbReference type="FunFam" id="3.40.50.1820:FF:000028">
    <property type="entry name" value="S9 family peptidase"/>
    <property type="match status" value="1"/>
</dbReference>
<dbReference type="PANTHER" id="PTHR42776:SF13">
    <property type="entry name" value="DIPEPTIDYL-PEPTIDASE 5"/>
    <property type="match status" value="1"/>
</dbReference>
<dbReference type="InterPro" id="IPR001375">
    <property type="entry name" value="Peptidase_S9_cat"/>
</dbReference>
<dbReference type="Gene3D" id="3.40.50.1820">
    <property type="entry name" value="alpha/beta hydrolase"/>
    <property type="match status" value="1"/>
</dbReference>
<evidence type="ECO:0000313" key="8">
    <source>
        <dbReference type="Proteomes" id="UP001140094"/>
    </source>
</evidence>
<protein>
    <recommendedName>
        <fullName evidence="5">Dipeptidyl-peptidase V</fullName>
    </recommendedName>
</protein>
<comment type="similarity">
    <text evidence="1">Belongs to the peptidase S9C family.</text>
</comment>
<feature type="domain" description="Peptidase S9 prolyl oligopeptidase catalytic" evidence="6">
    <location>
        <begin position="462"/>
        <end position="667"/>
    </location>
</feature>
<keyword evidence="2" id="KW-0645">Protease</keyword>
<sequence>MASNTSETRALDIRTFHSLNRLGAAVVSPNQKQALFTTSCYDAMENRTCSYLSYIDINSGNITQLTESRAGGGSTVSNPLWFDDDTFGFIRQGALYMQSLRANSSASVVYSPPVPISNVIYRGNTLTFMATAFPNATLEECAQMKKTKRADSSMIFDNLWARHWDAWMTTEKPAVFAARMVRAEQGRWRVGNETNLAERLPHCSDTRIGWTVDDYTVDAQGRQAAFVVRRPAVGMAWATDVDIYVTPTNMSRPRLLTSGVEGAASSPAFSWDGRKLAWLQMETPGYEADINRIYVHTFATRETVAIAYDWDQSPQSLTWSRDSSTLYAVTSDRGRNLIVAIDVATGRRTQLTTCGSAAGVRAADGQRVLYLGSEVNRPADLHMLDAGGGASRQLTEANKDKLRDVYLGRAEDFWFAGARGDRVHAWMVRPYGFDRRRRYPVALLLHGGPQQASTQGFGHGLWNPNMYASAGFVTVQLNFHGSPGYSRNFTDSVRHRWGDYPYVDAMRCIDYVSSHYSFVDRGRIVALGGSFGGYLVNWLNGHTDRFRALVAHAGKFSTVSGYYGTDELWFPEHDLGKPWEPSGRVILEENNPERFAASFKTPTLFSHGEHDFRIPISESLSAWAMLRRRDIPSRLVYFPDECHWITKPANAIRWYTEVLDWITSWTNTTAPYRIR</sequence>
<dbReference type="PANTHER" id="PTHR42776">
    <property type="entry name" value="SERINE PEPTIDASE S9 FAMILY MEMBER"/>
    <property type="match status" value="1"/>
</dbReference>